<organism evidence="8">
    <name type="scientific">marine metagenome</name>
    <dbReference type="NCBI Taxonomy" id="408172"/>
    <lineage>
        <taxon>unclassified sequences</taxon>
        <taxon>metagenomes</taxon>
        <taxon>ecological metagenomes</taxon>
    </lineage>
</organism>
<evidence type="ECO:0000256" key="4">
    <source>
        <dbReference type="ARBA" id="ARBA00022989"/>
    </source>
</evidence>
<evidence type="ECO:0000256" key="1">
    <source>
        <dbReference type="ARBA" id="ARBA00004651"/>
    </source>
</evidence>
<dbReference type="PANTHER" id="PTHR42920:SF5">
    <property type="entry name" value="EAMA DOMAIN-CONTAINING PROTEIN"/>
    <property type="match status" value="1"/>
</dbReference>
<gene>
    <name evidence="8" type="ORF">METZ01_LOCUS508415</name>
</gene>
<keyword evidence="4 6" id="KW-1133">Transmembrane helix</keyword>
<feature type="transmembrane region" description="Helical" evidence="6">
    <location>
        <begin position="7"/>
        <end position="27"/>
    </location>
</feature>
<dbReference type="GO" id="GO:0005886">
    <property type="term" value="C:plasma membrane"/>
    <property type="evidence" value="ECO:0007669"/>
    <property type="project" value="UniProtKB-SubCell"/>
</dbReference>
<keyword evidence="3 6" id="KW-0812">Transmembrane</keyword>
<dbReference type="EMBL" id="UINC01225473">
    <property type="protein sequence ID" value="SVE55561.1"/>
    <property type="molecule type" value="Genomic_DNA"/>
</dbReference>
<evidence type="ECO:0000256" key="3">
    <source>
        <dbReference type="ARBA" id="ARBA00022692"/>
    </source>
</evidence>
<dbReference type="PANTHER" id="PTHR42920">
    <property type="entry name" value="OS03G0707200 PROTEIN-RELATED"/>
    <property type="match status" value="1"/>
</dbReference>
<feature type="non-terminal residue" evidence="8">
    <location>
        <position position="98"/>
    </location>
</feature>
<dbReference type="Pfam" id="PF00892">
    <property type="entry name" value="EamA"/>
    <property type="match status" value="1"/>
</dbReference>
<reference evidence="8" key="1">
    <citation type="submission" date="2018-05" db="EMBL/GenBank/DDBJ databases">
        <authorList>
            <person name="Lanie J.A."/>
            <person name="Ng W.-L."/>
            <person name="Kazmierczak K.M."/>
            <person name="Andrzejewski T.M."/>
            <person name="Davidsen T.M."/>
            <person name="Wayne K.J."/>
            <person name="Tettelin H."/>
            <person name="Glass J.I."/>
            <person name="Rusch D."/>
            <person name="Podicherti R."/>
            <person name="Tsui H.-C.T."/>
            <person name="Winkler M.E."/>
        </authorList>
    </citation>
    <scope>NUCLEOTIDE SEQUENCE</scope>
</reference>
<proteinExistence type="predicted"/>
<keyword evidence="2" id="KW-1003">Cell membrane</keyword>
<evidence type="ECO:0000256" key="6">
    <source>
        <dbReference type="SAM" id="Phobius"/>
    </source>
</evidence>
<evidence type="ECO:0000256" key="5">
    <source>
        <dbReference type="ARBA" id="ARBA00023136"/>
    </source>
</evidence>
<evidence type="ECO:0000313" key="8">
    <source>
        <dbReference type="EMBL" id="SVE55561.1"/>
    </source>
</evidence>
<accession>A0A383EFN7</accession>
<protein>
    <recommendedName>
        <fullName evidence="7">EamA domain-containing protein</fullName>
    </recommendedName>
</protein>
<name>A0A383EFN7_9ZZZZ</name>
<dbReference type="AlphaFoldDB" id="A0A383EFN7"/>
<evidence type="ECO:0000256" key="2">
    <source>
        <dbReference type="ARBA" id="ARBA00022475"/>
    </source>
</evidence>
<dbReference type="SUPFAM" id="SSF103481">
    <property type="entry name" value="Multidrug resistance efflux transporter EmrE"/>
    <property type="match status" value="1"/>
</dbReference>
<dbReference type="InterPro" id="IPR037185">
    <property type="entry name" value="EmrE-like"/>
</dbReference>
<feature type="transmembrane region" description="Helical" evidence="6">
    <location>
        <begin position="33"/>
        <end position="55"/>
    </location>
</feature>
<dbReference type="InterPro" id="IPR051258">
    <property type="entry name" value="Diverse_Substrate_Transporter"/>
</dbReference>
<keyword evidence="5 6" id="KW-0472">Membrane</keyword>
<dbReference type="InterPro" id="IPR000620">
    <property type="entry name" value="EamA_dom"/>
</dbReference>
<feature type="transmembrane region" description="Helical" evidence="6">
    <location>
        <begin position="67"/>
        <end position="85"/>
    </location>
</feature>
<sequence>MLLRANLMLLLTAVIWGFGFIAQRVGMDHMGPYFFNALRFFLGTVSLLPVCWLLRKKSTKPVLSGKQFWILGWVAGFALFCGAALQQVGLQYTTAGKA</sequence>
<feature type="domain" description="EamA" evidence="7">
    <location>
        <begin position="5"/>
        <end position="98"/>
    </location>
</feature>
<evidence type="ECO:0000259" key="7">
    <source>
        <dbReference type="Pfam" id="PF00892"/>
    </source>
</evidence>
<comment type="subcellular location">
    <subcellularLocation>
        <location evidence="1">Cell membrane</location>
        <topology evidence="1">Multi-pass membrane protein</topology>
    </subcellularLocation>
</comment>